<gene>
    <name evidence="4" type="ORF">GCM10011588_32200</name>
</gene>
<comment type="caution">
    <text evidence="4">The sequence shown here is derived from an EMBL/GenBank/DDBJ whole genome shotgun (WGS) entry which is preliminary data.</text>
</comment>
<organism evidence="4 5">
    <name type="scientific">Nocardia jinanensis</name>
    <dbReference type="NCBI Taxonomy" id="382504"/>
    <lineage>
        <taxon>Bacteria</taxon>
        <taxon>Bacillati</taxon>
        <taxon>Actinomycetota</taxon>
        <taxon>Actinomycetes</taxon>
        <taxon>Mycobacteriales</taxon>
        <taxon>Nocardiaceae</taxon>
        <taxon>Nocardia</taxon>
    </lineage>
</organism>
<dbReference type="PANTHER" id="PTHR21240">
    <property type="entry name" value="2-AMINO-3-CARBOXYLMUCONATE-6-SEMIALDEHYDE DECARBOXYLASE"/>
    <property type="match status" value="1"/>
</dbReference>
<dbReference type="GO" id="GO:0016787">
    <property type="term" value="F:hydrolase activity"/>
    <property type="evidence" value="ECO:0007669"/>
    <property type="project" value="InterPro"/>
</dbReference>
<accession>A0A917RM56</accession>
<dbReference type="Pfam" id="PF04909">
    <property type="entry name" value="Amidohydro_2"/>
    <property type="match status" value="1"/>
</dbReference>
<sequence length="337" mass="37433">MIIDAHAHHIQPRMLGFESERGFGLLPDSAGKQRMPATVRPTPGAPDASTPETGEGASPLEWMEAPNRLRQMDERGIDKSVISIPAHAYMYHTEDFGTRWCRMVNDEFAEYCAQAPDRLYWWAPLPLQDPSEALTELDRAVSLGARGINTGGVNFGGLEFHSEELLPVWQRCAELDIPIYIHGHNQSITWEDPAKDGFRTTAVLGACHDEAAAFWNLICGGVLDKARNLTIYITHGGGLVPYQIGRFAQANSTLSDGRNKKPFLDYLDHFYFDTLIHDPIMRQAVIDSIGADRLLYGTNFNGIDQIPGYLLEGMKISEADEAKICYRNAATLLSIAV</sequence>
<dbReference type="InterPro" id="IPR006680">
    <property type="entry name" value="Amidohydro-rel"/>
</dbReference>
<dbReference type="GO" id="GO:0019748">
    <property type="term" value="P:secondary metabolic process"/>
    <property type="evidence" value="ECO:0007669"/>
    <property type="project" value="TreeGrafter"/>
</dbReference>
<dbReference type="Gene3D" id="3.20.20.140">
    <property type="entry name" value="Metal-dependent hydrolases"/>
    <property type="match status" value="1"/>
</dbReference>
<dbReference type="PANTHER" id="PTHR21240:SF28">
    <property type="entry name" value="ISO-OROTATE DECARBOXYLASE (EUROFUNG)"/>
    <property type="match status" value="1"/>
</dbReference>
<dbReference type="GO" id="GO:0016831">
    <property type="term" value="F:carboxy-lyase activity"/>
    <property type="evidence" value="ECO:0007669"/>
    <property type="project" value="InterPro"/>
</dbReference>
<feature type="region of interest" description="Disordered" evidence="2">
    <location>
        <begin position="28"/>
        <end position="59"/>
    </location>
</feature>
<keyword evidence="1" id="KW-0456">Lyase</keyword>
<dbReference type="InterPro" id="IPR032466">
    <property type="entry name" value="Metal_Hydrolase"/>
</dbReference>
<dbReference type="InterPro" id="IPR032465">
    <property type="entry name" value="ACMSD"/>
</dbReference>
<keyword evidence="5" id="KW-1185">Reference proteome</keyword>
<protein>
    <submittedName>
        <fullName evidence="4">Amidohydrolase</fullName>
    </submittedName>
</protein>
<dbReference type="AlphaFoldDB" id="A0A917RM56"/>
<name>A0A917RM56_9NOCA</name>
<evidence type="ECO:0000313" key="4">
    <source>
        <dbReference type="EMBL" id="GGL15194.1"/>
    </source>
</evidence>
<evidence type="ECO:0000256" key="2">
    <source>
        <dbReference type="SAM" id="MobiDB-lite"/>
    </source>
</evidence>
<proteinExistence type="predicted"/>
<dbReference type="RefSeq" id="WP_062999358.1">
    <property type="nucleotide sequence ID" value="NZ_BMMH01000006.1"/>
</dbReference>
<dbReference type="GO" id="GO:0005737">
    <property type="term" value="C:cytoplasm"/>
    <property type="evidence" value="ECO:0007669"/>
    <property type="project" value="TreeGrafter"/>
</dbReference>
<reference evidence="4" key="1">
    <citation type="journal article" date="2014" name="Int. J. Syst. Evol. Microbiol.">
        <title>Complete genome sequence of Corynebacterium casei LMG S-19264T (=DSM 44701T), isolated from a smear-ripened cheese.</title>
        <authorList>
            <consortium name="US DOE Joint Genome Institute (JGI-PGF)"/>
            <person name="Walter F."/>
            <person name="Albersmeier A."/>
            <person name="Kalinowski J."/>
            <person name="Ruckert C."/>
        </authorList>
    </citation>
    <scope>NUCLEOTIDE SEQUENCE</scope>
    <source>
        <strain evidence="4">CGMCC 4.3508</strain>
    </source>
</reference>
<dbReference type="SUPFAM" id="SSF51556">
    <property type="entry name" value="Metallo-dependent hydrolases"/>
    <property type="match status" value="1"/>
</dbReference>
<feature type="domain" description="Amidohydrolase-related" evidence="3">
    <location>
        <begin position="3"/>
        <end position="333"/>
    </location>
</feature>
<evidence type="ECO:0000259" key="3">
    <source>
        <dbReference type="Pfam" id="PF04909"/>
    </source>
</evidence>
<evidence type="ECO:0000256" key="1">
    <source>
        <dbReference type="ARBA" id="ARBA00023239"/>
    </source>
</evidence>
<reference evidence="4" key="2">
    <citation type="submission" date="2020-09" db="EMBL/GenBank/DDBJ databases">
        <authorList>
            <person name="Sun Q."/>
            <person name="Zhou Y."/>
        </authorList>
    </citation>
    <scope>NUCLEOTIDE SEQUENCE</scope>
    <source>
        <strain evidence="4">CGMCC 4.3508</strain>
    </source>
</reference>
<evidence type="ECO:0000313" key="5">
    <source>
        <dbReference type="Proteomes" id="UP000638263"/>
    </source>
</evidence>
<dbReference type="Proteomes" id="UP000638263">
    <property type="component" value="Unassembled WGS sequence"/>
</dbReference>
<dbReference type="EMBL" id="BMMH01000006">
    <property type="protein sequence ID" value="GGL15194.1"/>
    <property type="molecule type" value="Genomic_DNA"/>
</dbReference>